<name>A0A8J4ARK2_9CHLO</name>
<reference evidence="2" key="1">
    <citation type="journal article" date="2021" name="Proc. Natl. Acad. Sci. U.S.A.">
        <title>Three genomes in the algal genus Volvox reveal the fate of a haploid sex-determining region after a transition to homothallism.</title>
        <authorList>
            <person name="Yamamoto K."/>
            <person name="Hamaji T."/>
            <person name="Kawai-Toyooka H."/>
            <person name="Matsuzaki R."/>
            <person name="Takahashi F."/>
            <person name="Nishimura Y."/>
            <person name="Kawachi M."/>
            <person name="Noguchi H."/>
            <person name="Minakuchi Y."/>
            <person name="Umen J.G."/>
            <person name="Toyoda A."/>
            <person name="Nozaki H."/>
        </authorList>
    </citation>
    <scope>NUCLEOTIDE SEQUENCE</scope>
    <source>
        <strain evidence="2">NIES-3780</strain>
    </source>
</reference>
<keyword evidence="1" id="KW-1133">Transmembrane helix</keyword>
<dbReference type="AlphaFoldDB" id="A0A8J4ARK2"/>
<comment type="caution">
    <text evidence="2">The sequence shown here is derived from an EMBL/GenBank/DDBJ whole genome shotgun (WGS) entry which is preliminary data.</text>
</comment>
<evidence type="ECO:0000313" key="3">
    <source>
        <dbReference type="Proteomes" id="UP000747399"/>
    </source>
</evidence>
<proteinExistence type="predicted"/>
<accession>A0A8J4ARK2</accession>
<dbReference type="Proteomes" id="UP000747399">
    <property type="component" value="Unassembled WGS sequence"/>
</dbReference>
<sequence>MLYLLWPLKKDAVPRPFLPAAAAARFPAVAAPPCPARFSPSTPGPFRARRRFGRGTSVPIVATIAAPVTAAGAVPPIVLVFVFTPAFAATTLAPFTSSPMSPTCSGTVDGTMTARPACSGDIARNAPSCCRAYAALPTSIAARRCSASPRNSSTFASPPPVLLLLLPFSRRSAVII</sequence>
<evidence type="ECO:0000256" key="1">
    <source>
        <dbReference type="SAM" id="Phobius"/>
    </source>
</evidence>
<feature type="transmembrane region" description="Helical" evidence="1">
    <location>
        <begin position="57"/>
        <end position="83"/>
    </location>
</feature>
<gene>
    <name evidence="2" type="ORF">Vafri_2499</name>
</gene>
<keyword evidence="1" id="KW-0472">Membrane</keyword>
<protein>
    <submittedName>
        <fullName evidence="2">Uncharacterized protein</fullName>
    </submittedName>
</protein>
<keyword evidence="1" id="KW-0812">Transmembrane</keyword>
<organism evidence="2 3">
    <name type="scientific">Volvox africanus</name>
    <dbReference type="NCBI Taxonomy" id="51714"/>
    <lineage>
        <taxon>Eukaryota</taxon>
        <taxon>Viridiplantae</taxon>
        <taxon>Chlorophyta</taxon>
        <taxon>core chlorophytes</taxon>
        <taxon>Chlorophyceae</taxon>
        <taxon>CS clade</taxon>
        <taxon>Chlamydomonadales</taxon>
        <taxon>Volvocaceae</taxon>
        <taxon>Volvox</taxon>
    </lineage>
</organism>
<dbReference type="EMBL" id="BNCO01000003">
    <property type="protein sequence ID" value="GIL45173.1"/>
    <property type="molecule type" value="Genomic_DNA"/>
</dbReference>
<evidence type="ECO:0000313" key="2">
    <source>
        <dbReference type="EMBL" id="GIL45173.1"/>
    </source>
</evidence>
<keyword evidence="3" id="KW-1185">Reference proteome</keyword>